<dbReference type="GO" id="GO:0005829">
    <property type="term" value="C:cytosol"/>
    <property type="evidence" value="ECO:0007669"/>
    <property type="project" value="TreeGrafter"/>
</dbReference>
<dbReference type="FunFam" id="3.40.50.280:FF:000001">
    <property type="entry name" value="Methionine synthase"/>
    <property type="match status" value="1"/>
</dbReference>
<dbReference type="FunFam" id="3.20.20.20:FF:000002">
    <property type="entry name" value="Methionine synthase"/>
    <property type="match status" value="1"/>
</dbReference>
<dbReference type="Pfam" id="PF02607">
    <property type="entry name" value="B12-binding_2"/>
    <property type="match status" value="1"/>
</dbReference>
<dbReference type="SUPFAM" id="SSF82282">
    <property type="entry name" value="Homocysteine S-methyltransferase"/>
    <property type="match status" value="1"/>
</dbReference>
<evidence type="ECO:0000256" key="17">
    <source>
        <dbReference type="PIRSR" id="PIRSR000381-1"/>
    </source>
</evidence>
<dbReference type="InterPro" id="IPR011005">
    <property type="entry name" value="Dihydropteroate_synth-like_sf"/>
</dbReference>
<feature type="binding site" evidence="18">
    <location>
        <begin position="510"/>
        <end position="514"/>
    </location>
    <ligand>
        <name>methylcob(III)alamin</name>
        <dbReference type="ChEBI" id="CHEBI:28115"/>
    </ligand>
</feature>
<keyword evidence="10 16" id="KW-0949">S-adenosyl-L-methionine</keyword>
<feature type="domain" description="AdoMet activation" evidence="22">
    <location>
        <begin position="651"/>
        <end position="990"/>
    </location>
</feature>
<dbReference type="PROSITE" id="PS51337">
    <property type="entry name" value="B12_BINDING_NTER"/>
    <property type="match status" value="1"/>
</dbReference>
<dbReference type="PIRSF" id="PIRSF000381">
    <property type="entry name" value="MetH"/>
    <property type="match status" value="1"/>
</dbReference>
<dbReference type="InterPro" id="IPR006158">
    <property type="entry name" value="Cobalamin-bd"/>
</dbReference>
<dbReference type="EMBL" id="HBEM01015609">
    <property type="protein sequence ID" value="CAD8451038.1"/>
    <property type="molecule type" value="Transcribed_RNA"/>
</dbReference>
<dbReference type="GO" id="GO:0050667">
    <property type="term" value="P:homocysteine metabolic process"/>
    <property type="evidence" value="ECO:0007669"/>
    <property type="project" value="TreeGrafter"/>
</dbReference>
<dbReference type="Pfam" id="PF02965">
    <property type="entry name" value="Met_synt_B12"/>
    <property type="match status" value="1"/>
</dbReference>
<feature type="binding site" evidence="17">
    <location>
        <position position="58"/>
    </location>
    <ligand>
        <name>Zn(2+)</name>
        <dbReference type="ChEBI" id="CHEBI:29105"/>
    </ligand>
</feature>
<dbReference type="CDD" id="cd02069">
    <property type="entry name" value="methionine_synthase_B12_BD"/>
    <property type="match status" value="1"/>
</dbReference>
<evidence type="ECO:0000256" key="10">
    <source>
        <dbReference type="ARBA" id="ARBA00022691"/>
    </source>
</evidence>
<dbReference type="InterPro" id="IPR036724">
    <property type="entry name" value="Cobalamin-bd_sf"/>
</dbReference>
<evidence type="ECO:0000256" key="13">
    <source>
        <dbReference type="ARBA" id="ARBA00022833"/>
    </source>
</evidence>
<dbReference type="Pfam" id="PF02310">
    <property type="entry name" value="B12-binding"/>
    <property type="match status" value="1"/>
</dbReference>
<dbReference type="InterPro" id="IPR003759">
    <property type="entry name" value="Cbl-bd_cap"/>
</dbReference>
<dbReference type="PROSITE" id="PS50974">
    <property type="entry name" value="ADOMET_ACTIVATION"/>
    <property type="match status" value="1"/>
</dbReference>
<evidence type="ECO:0000259" key="21">
    <source>
        <dbReference type="PROSITE" id="PS50972"/>
    </source>
</evidence>
<evidence type="ECO:0000256" key="6">
    <source>
        <dbReference type="ARBA" id="ARBA00022603"/>
    </source>
</evidence>
<evidence type="ECO:0000256" key="5">
    <source>
        <dbReference type="ARBA" id="ARBA00012032"/>
    </source>
</evidence>
<comment type="pathway">
    <text evidence="3 16">Amino-acid biosynthesis; L-methionine biosynthesis via de novo pathway; L-methionine from L-homocysteine (MetH route): step 1/1.</text>
</comment>
<dbReference type="InterPro" id="IPR050554">
    <property type="entry name" value="Met_Synthase/Corrinoid"/>
</dbReference>
<evidence type="ECO:0000256" key="8">
    <source>
        <dbReference type="ARBA" id="ARBA00022628"/>
    </source>
</evidence>
<dbReference type="SMART" id="SM01018">
    <property type="entry name" value="B12-binding_2"/>
    <property type="match status" value="1"/>
</dbReference>
<dbReference type="PANTHER" id="PTHR45833">
    <property type="entry name" value="METHIONINE SYNTHASE"/>
    <property type="match status" value="1"/>
</dbReference>
<feature type="binding site" evidence="18">
    <location>
        <position position="558"/>
    </location>
    <ligand>
        <name>methylcob(III)alamin</name>
        <dbReference type="ChEBI" id="CHEBI:28115"/>
    </ligand>
</feature>
<dbReference type="PROSITE" id="PS50972">
    <property type="entry name" value="PTERIN_BINDING"/>
    <property type="match status" value="1"/>
</dbReference>
<dbReference type="Gene3D" id="1.10.288.10">
    <property type="entry name" value="Cobalamin-dependent Methionine Synthase, domain 2"/>
    <property type="match status" value="1"/>
</dbReference>
<comment type="similarity">
    <text evidence="4">Belongs to the vitamin-B12 dependent methionine synthase family.</text>
</comment>
<comment type="cofactor">
    <cofactor evidence="2 16 17">
        <name>methylcob(III)alamin</name>
        <dbReference type="ChEBI" id="CHEBI:28115"/>
    </cofactor>
</comment>
<evidence type="ECO:0000256" key="14">
    <source>
        <dbReference type="ARBA" id="ARBA00023167"/>
    </source>
</evidence>
<feature type="domain" description="Pterin-binding" evidence="21">
    <location>
        <begin position="104"/>
        <end position="366"/>
    </location>
</feature>
<dbReference type="InterPro" id="IPR036589">
    <property type="entry name" value="HCY_dom_sf"/>
</dbReference>
<keyword evidence="6 16" id="KW-0489">Methyltransferase</keyword>
<evidence type="ECO:0000256" key="2">
    <source>
        <dbReference type="ARBA" id="ARBA00001956"/>
    </source>
</evidence>
<feature type="binding site" evidence="18">
    <location>
        <position position="702"/>
    </location>
    <ligand>
        <name>S-adenosyl-L-methionine</name>
        <dbReference type="ChEBI" id="CHEBI:59789"/>
    </ligand>
</feature>
<evidence type="ECO:0000256" key="3">
    <source>
        <dbReference type="ARBA" id="ARBA00005178"/>
    </source>
</evidence>
<dbReference type="InterPro" id="IPR011822">
    <property type="entry name" value="MetH"/>
</dbReference>
<feature type="binding site" evidence="18">
    <location>
        <position position="562"/>
    </location>
    <ligand>
        <name>methylcob(III)alamin</name>
        <dbReference type="ChEBI" id="CHEBI:28115"/>
    </ligand>
</feature>
<dbReference type="PROSITE" id="PS51332">
    <property type="entry name" value="B12_BINDING"/>
    <property type="match status" value="1"/>
</dbReference>
<dbReference type="FunFam" id="1.10.1240.10:FF:000001">
    <property type="entry name" value="Methionine synthase"/>
    <property type="match status" value="1"/>
</dbReference>
<dbReference type="InterPro" id="IPR003726">
    <property type="entry name" value="HCY_dom"/>
</dbReference>
<feature type="binding site" evidence="17">
    <location>
        <position position="57"/>
    </location>
    <ligand>
        <name>Zn(2+)</name>
        <dbReference type="ChEBI" id="CHEBI:29105"/>
    </ligand>
</feature>
<feature type="binding site" evidence="18">
    <location>
        <position position="897"/>
    </location>
    <ligand>
        <name>S-adenosyl-L-methionine</name>
        <dbReference type="ChEBI" id="CHEBI:59789"/>
    </ligand>
</feature>
<comment type="domain">
    <text evidence="16">Modular enzyme with four functionally distinct domains. The isolated Hcy-binding domain catalyzes methyl transfer from free methylcobalamin to homocysteine. The Hcy-binding domain in association with the pterin-binding domain catalyzes the methylation of cob(I)alamin by methyltetrahydrofolate and the methylation of homocysteine. The B12-binding domain binds the cofactor. The AdoMet activation domain binds S-adenosyl-L-methionine. Under aerobic conditions cob(I)alamin can be converted to inactive cob(II)alamin. Reductive methylation by S-adenosyl-L-methionine and flavodoxin regenerates methylcobalamin.</text>
</comment>
<comment type="caution">
    <text evidence="19">Lacks conserved residue(s) required for the propagation of feature annotation.</text>
</comment>
<keyword evidence="9 16" id="KW-0808">Transferase</keyword>
<dbReference type="AlphaFoldDB" id="A0A7S0DDB7"/>
<feature type="domain" description="Hcy-binding" evidence="20">
    <location>
        <begin position="1"/>
        <end position="72"/>
    </location>
</feature>
<protein>
    <recommendedName>
        <fullName evidence="5 16">Methionine synthase</fullName>
        <ecNumber evidence="5 16">2.1.1.13</ecNumber>
    </recommendedName>
    <alternativeName>
        <fullName evidence="16">5-methyltetrahydrofolate--homocysteine methyltransferase</fullName>
    </alternativeName>
</protein>
<dbReference type="SUPFAM" id="SSF52242">
    <property type="entry name" value="Cobalamin (vitamin B12)-binding domain"/>
    <property type="match status" value="1"/>
</dbReference>
<evidence type="ECO:0000256" key="4">
    <source>
        <dbReference type="ARBA" id="ARBA00010398"/>
    </source>
</evidence>
<name>A0A7S0DDB7_9EUKA</name>
<dbReference type="InterPro" id="IPR036594">
    <property type="entry name" value="Meth_synthase_dom"/>
</dbReference>
<keyword evidence="13 16" id="KW-0862">Zinc</keyword>
<dbReference type="Gene3D" id="3.20.20.330">
    <property type="entry name" value="Homocysteine-binding-like domain"/>
    <property type="match status" value="1"/>
</dbReference>
<keyword evidence="7 16" id="KW-0028">Amino-acid biosynthesis</keyword>
<evidence type="ECO:0000256" key="15">
    <source>
        <dbReference type="ARBA" id="ARBA00023285"/>
    </source>
</evidence>
<dbReference type="GO" id="GO:0008270">
    <property type="term" value="F:zinc ion binding"/>
    <property type="evidence" value="ECO:0007669"/>
    <property type="project" value="UniProtKB-UniRule"/>
</dbReference>
<comment type="catalytic activity">
    <reaction evidence="16">
        <text>(6S)-5-methyl-5,6,7,8-tetrahydrofolate + L-homocysteine = (6S)-5,6,7,8-tetrahydrofolate + L-methionine</text>
        <dbReference type="Rhea" id="RHEA:11172"/>
        <dbReference type="ChEBI" id="CHEBI:18608"/>
        <dbReference type="ChEBI" id="CHEBI:57453"/>
        <dbReference type="ChEBI" id="CHEBI:57844"/>
        <dbReference type="ChEBI" id="CHEBI:58199"/>
        <dbReference type="EC" id="2.1.1.13"/>
    </reaction>
</comment>
<dbReference type="PROSITE" id="PS50970">
    <property type="entry name" value="HCY"/>
    <property type="match status" value="1"/>
</dbReference>
<dbReference type="EC" id="2.1.1.13" evidence="5 16"/>
<keyword evidence="8 16" id="KW-0846">Cobalamin</keyword>
<feature type="binding site" evidence="18">
    <location>
        <position position="614"/>
    </location>
    <ligand>
        <name>methylcob(III)alamin</name>
        <dbReference type="ChEBI" id="CHEBI:28115"/>
    </ligand>
</feature>
<keyword evidence="11 16" id="KW-0479">Metal-binding</keyword>
<dbReference type="InterPro" id="IPR033706">
    <property type="entry name" value="Met_synthase_B12-bd"/>
</dbReference>
<dbReference type="PANTHER" id="PTHR45833:SF1">
    <property type="entry name" value="METHIONINE SYNTHASE"/>
    <property type="match status" value="1"/>
</dbReference>
<evidence type="ECO:0000256" key="19">
    <source>
        <dbReference type="PROSITE-ProRule" id="PRU00333"/>
    </source>
</evidence>
<evidence type="ECO:0000256" key="9">
    <source>
        <dbReference type="ARBA" id="ARBA00022679"/>
    </source>
</evidence>
<feature type="domain" description="B12-binding" evidence="23">
    <location>
        <begin position="500"/>
        <end position="635"/>
    </location>
</feature>
<gene>
    <name evidence="25" type="ORF">LAMO00422_LOCUS10770</name>
</gene>
<reference evidence="25" key="1">
    <citation type="submission" date="2021-01" db="EMBL/GenBank/DDBJ databases">
        <authorList>
            <person name="Corre E."/>
            <person name="Pelletier E."/>
            <person name="Niang G."/>
            <person name="Scheremetjew M."/>
            <person name="Finn R."/>
            <person name="Kale V."/>
            <person name="Holt S."/>
            <person name="Cochrane G."/>
            <person name="Meng A."/>
            <person name="Brown T."/>
            <person name="Cohen L."/>
        </authorList>
    </citation>
    <scope>NUCLEOTIDE SEQUENCE</scope>
    <source>
        <strain evidence="25">CCMP2058</strain>
    </source>
</reference>
<dbReference type="InterPro" id="IPR000489">
    <property type="entry name" value="Pterin-binding_dom"/>
</dbReference>
<evidence type="ECO:0000313" key="25">
    <source>
        <dbReference type="EMBL" id="CAD8451038.1"/>
    </source>
</evidence>
<dbReference type="SUPFAM" id="SSF56507">
    <property type="entry name" value="Methionine synthase activation domain-like"/>
    <property type="match status" value="1"/>
</dbReference>
<dbReference type="Gene3D" id="3.10.196.10">
    <property type="entry name" value="Vitamin B12-dependent methionine synthase, activation domain"/>
    <property type="match status" value="1"/>
</dbReference>
<evidence type="ECO:0000259" key="24">
    <source>
        <dbReference type="PROSITE" id="PS51337"/>
    </source>
</evidence>
<dbReference type="InterPro" id="IPR004223">
    <property type="entry name" value="VitB12-dep_Met_synth_activ_dom"/>
</dbReference>
<evidence type="ECO:0000256" key="18">
    <source>
        <dbReference type="PIRSR" id="PIRSR000381-2"/>
    </source>
</evidence>
<dbReference type="Gene3D" id="1.10.1240.10">
    <property type="entry name" value="Methionine synthase domain"/>
    <property type="match status" value="1"/>
</dbReference>
<accession>A0A7S0DDB7</accession>
<dbReference type="Pfam" id="PF00809">
    <property type="entry name" value="Pterin_bind"/>
    <property type="match status" value="1"/>
</dbReference>
<dbReference type="Pfam" id="PF02574">
    <property type="entry name" value="S-methyl_trans"/>
    <property type="match status" value="1"/>
</dbReference>
<evidence type="ECO:0000259" key="23">
    <source>
        <dbReference type="PROSITE" id="PS51332"/>
    </source>
</evidence>
<evidence type="ECO:0000256" key="11">
    <source>
        <dbReference type="ARBA" id="ARBA00022723"/>
    </source>
</evidence>
<dbReference type="InterPro" id="IPR037010">
    <property type="entry name" value="VitB12-dep_Met_synth_activ_sf"/>
</dbReference>
<comment type="cofactor">
    <cofactor evidence="1 16">
        <name>Zn(2+)</name>
        <dbReference type="ChEBI" id="CHEBI:29105"/>
    </cofactor>
</comment>
<proteinExistence type="inferred from homology"/>
<dbReference type="GO" id="GO:0032259">
    <property type="term" value="P:methylation"/>
    <property type="evidence" value="ECO:0007669"/>
    <property type="project" value="UniProtKB-KW"/>
</dbReference>
<evidence type="ECO:0000256" key="12">
    <source>
        <dbReference type="ARBA" id="ARBA00022737"/>
    </source>
</evidence>
<dbReference type="Gene3D" id="3.40.50.280">
    <property type="entry name" value="Cobalamin-binding domain"/>
    <property type="match status" value="1"/>
</dbReference>
<evidence type="ECO:0000259" key="20">
    <source>
        <dbReference type="PROSITE" id="PS50970"/>
    </source>
</evidence>
<organism evidence="25">
    <name type="scientific">Amorphochlora amoebiformis</name>
    <dbReference type="NCBI Taxonomy" id="1561963"/>
    <lineage>
        <taxon>Eukaryota</taxon>
        <taxon>Sar</taxon>
        <taxon>Rhizaria</taxon>
        <taxon>Cercozoa</taxon>
        <taxon>Chlorarachniophyceae</taxon>
        <taxon>Amorphochlora</taxon>
    </lineage>
</organism>
<feature type="binding site" evidence="18">
    <location>
        <position position="444"/>
    </location>
    <ligand>
        <name>methylcob(III)alamin</name>
        <dbReference type="ChEBI" id="CHEBI:28115"/>
    </ligand>
</feature>
<sequence length="990" mass="110938">MRPHIAALSNIAECYVHAYPNAGLPNAMGGYDEDDKDMVESCRDFFESKFMNMIGGCCGTSPAHIKALADDLAAKYPPRIPQPKCTNMRLSGLEMYEKTENIPFVNLGERCNIAGSRRFKRLIMNKKYEDALAVALDQVENGAQVLDINMDDGLLDGVAAMQKFLKLIVPDPAISKVPIMVDSSKFHICEAGLQVVQGKCIFNSISLKTGEKKFIEQAKLLKRYGCAVVVMAFDEQGQAATFHDKTRICKRAYDLLTSEKINFPPWDIIFDPNILTIATGMKEHNTYAVDFIKTCKWIRTNLPHAHISGGLSNLSFSFRGLGLLRESMHAAFLYHAIREGMDMGIVNAGALPLYSDIEPKLLKLLEDAILNRHDEATDNLLEFAEKEKENKNNKGGKKKAAAEWRKLSVEDRLTHALIKGIVKHIEGDTEECRLKVDKPLEVIEGPLMRGMSKVGDLFGAGKMFLPQVIKSARVMKKAVAYLIPFMEDDKKNSGKSSSSAGTVLLATVKGDVHDIGKNIVGVVLACNNFKVVDIGVMCPLDKILKEAEKCKADIIGLSGLITPSLDEMVDVAKEMNKRGFQVPLLIGGATTSRMHTAVKISPKYKCPTVHVLDASRAVVVCSNLLDAKQKEDYVEDIRELYSDMREEYFEGLSDVKYATIQEARQRPFVIKFSQQPAPVKPKFLGTKVYKNFDLKSLVEYIDWNPFFQTWQLRGKYPNRNYPKIFNDASAGKEAKRVHTDAMKMIDDIIKNKTLECRMIVGMYAANSDGDDIICYSDDDRKTELCRFHTLRQQALKEDRDDPYMAMSDFIAPKGVGVKDYIGAFAVSAGFGCKKAVEKFESEHDDYKVIMIKAIADRFAEAAAEKMHEMMRTDLWGYAKDEKMTVSDMLRVKYQGIRPAPGYPSQPDHTEKLTMWNVMDVEKQIGIRLSESLAMMPAASVSAVCFANPDSKYFATGKLCKDQIEDYAGRKKMEVKSVEKWLTADLSYDRD</sequence>
<evidence type="ECO:0000256" key="1">
    <source>
        <dbReference type="ARBA" id="ARBA00001947"/>
    </source>
</evidence>
<keyword evidence="14 16" id="KW-0486">Methionine biosynthesis</keyword>
<evidence type="ECO:0000259" key="22">
    <source>
        <dbReference type="PROSITE" id="PS50974"/>
    </source>
</evidence>
<dbReference type="SUPFAM" id="SSF51717">
    <property type="entry name" value="Dihydropteroate synthetase-like"/>
    <property type="match status" value="1"/>
</dbReference>
<dbReference type="CDD" id="cd00740">
    <property type="entry name" value="MeTr"/>
    <property type="match status" value="1"/>
</dbReference>
<feature type="binding site" description="axial binding residue" evidence="17">
    <location>
        <position position="513"/>
    </location>
    <ligand>
        <name>methylcob(III)alamin</name>
        <dbReference type="ChEBI" id="CHEBI:28115"/>
    </ligand>
    <ligandPart>
        <name>Co</name>
        <dbReference type="ChEBI" id="CHEBI:27638"/>
    </ligandPart>
</feature>
<keyword evidence="12" id="KW-0677">Repeat</keyword>
<dbReference type="Gene3D" id="3.20.20.20">
    <property type="entry name" value="Dihydropteroate synthase-like"/>
    <property type="match status" value="1"/>
</dbReference>
<dbReference type="SUPFAM" id="SSF47644">
    <property type="entry name" value="Methionine synthase domain"/>
    <property type="match status" value="1"/>
</dbReference>
<dbReference type="GO" id="GO:0046653">
    <property type="term" value="P:tetrahydrofolate metabolic process"/>
    <property type="evidence" value="ECO:0007669"/>
    <property type="project" value="TreeGrafter"/>
</dbReference>
<feature type="binding site" evidence="18">
    <location>
        <begin position="952"/>
        <end position="953"/>
    </location>
    <ligand>
        <name>S-adenosyl-L-methionine</name>
        <dbReference type="ChEBI" id="CHEBI:59789"/>
    </ligand>
</feature>
<keyword evidence="15 16" id="KW-0170">Cobalt</keyword>
<dbReference type="GO" id="GO:0008705">
    <property type="term" value="F:methionine synthase activity"/>
    <property type="evidence" value="ECO:0007669"/>
    <property type="project" value="UniProtKB-UniRule"/>
</dbReference>
<dbReference type="GO" id="GO:0031419">
    <property type="term" value="F:cobalamin binding"/>
    <property type="evidence" value="ECO:0007669"/>
    <property type="project" value="UniProtKB-UniRule"/>
</dbReference>
<comment type="function">
    <text evidence="16">Catalyzes the transfer of a methyl group from methyl-cobalamin to homocysteine, yielding enzyme-bound cob(I)alamin and methionine. Subsequently, remethylates the cofactor using methyltetrahydrofolate.</text>
</comment>
<evidence type="ECO:0000256" key="7">
    <source>
        <dbReference type="ARBA" id="ARBA00022605"/>
    </source>
</evidence>
<dbReference type="NCBIfam" id="TIGR02082">
    <property type="entry name" value="metH"/>
    <property type="match status" value="1"/>
</dbReference>
<dbReference type="UniPathway" id="UPA00051">
    <property type="reaction ID" value="UER00081"/>
</dbReference>
<feature type="domain" description="B12-binding N-terminal" evidence="24">
    <location>
        <begin position="400"/>
        <end position="494"/>
    </location>
</feature>
<evidence type="ECO:0000256" key="16">
    <source>
        <dbReference type="PIRNR" id="PIRNR000381"/>
    </source>
</evidence>